<feature type="region of interest" description="Disordered" evidence="9">
    <location>
        <begin position="753"/>
        <end position="858"/>
    </location>
</feature>
<dbReference type="SMART" id="SM00955">
    <property type="entry name" value="RNB"/>
    <property type="match status" value="1"/>
</dbReference>
<dbReference type="NCBIfam" id="TIGR00358">
    <property type="entry name" value="3_prime_RNase"/>
    <property type="match status" value="1"/>
</dbReference>
<gene>
    <name evidence="11" type="ORF">MGWOODY_Tha2172</name>
</gene>
<dbReference type="InterPro" id="IPR011129">
    <property type="entry name" value="CSD"/>
</dbReference>
<dbReference type="PROSITE" id="PS50126">
    <property type="entry name" value="S1"/>
    <property type="match status" value="1"/>
</dbReference>
<dbReference type="GO" id="GO:0006402">
    <property type="term" value="P:mRNA catabolic process"/>
    <property type="evidence" value="ECO:0007669"/>
    <property type="project" value="TreeGrafter"/>
</dbReference>
<feature type="domain" description="S1 motif" evidence="10">
    <location>
        <begin position="671"/>
        <end position="752"/>
    </location>
</feature>
<dbReference type="Pfam" id="PF17876">
    <property type="entry name" value="CSD2"/>
    <property type="match status" value="1"/>
</dbReference>
<dbReference type="Pfam" id="PF00575">
    <property type="entry name" value="S1"/>
    <property type="match status" value="1"/>
</dbReference>
<evidence type="ECO:0000256" key="4">
    <source>
        <dbReference type="ARBA" id="ARBA00022490"/>
    </source>
</evidence>
<evidence type="ECO:0000256" key="5">
    <source>
        <dbReference type="ARBA" id="ARBA00022722"/>
    </source>
</evidence>
<keyword evidence="6" id="KW-0378">Hydrolase</keyword>
<dbReference type="Pfam" id="PF00773">
    <property type="entry name" value="RNB"/>
    <property type="match status" value="1"/>
</dbReference>
<comment type="catalytic activity">
    <reaction evidence="1">
        <text>Exonucleolytic cleavage in the 3'- to 5'-direction to yield nucleoside 5'-phosphates.</text>
        <dbReference type="EC" id="3.1.13.1"/>
    </reaction>
</comment>
<dbReference type="GO" id="GO:0003723">
    <property type="term" value="F:RNA binding"/>
    <property type="evidence" value="ECO:0007669"/>
    <property type="project" value="UniProtKB-KW"/>
</dbReference>
<dbReference type="NCBIfam" id="NF008648">
    <property type="entry name" value="PRK11642.1"/>
    <property type="match status" value="1"/>
</dbReference>
<feature type="compositionally biased region" description="Basic residues" evidence="9">
    <location>
        <begin position="819"/>
        <end position="834"/>
    </location>
</feature>
<comment type="subcellular location">
    <subcellularLocation>
        <location evidence="2">Cytoplasm</location>
    </subcellularLocation>
</comment>
<reference evidence="11" key="1">
    <citation type="submission" date="2015-10" db="EMBL/GenBank/DDBJ databases">
        <authorList>
            <person name="Gilbert D.G."/>
        </authorList>
    </citation>
    <scope>NUCLEOTIDE SEQUENCE</scope>
</reference>
<accession>A0A160TCV9</accession>
<dbReference type="AlphaFoldDB" id="A0A160TCV9"/>
<dbReference type="InterPro" id="IPR022966">
    <property type="entry name" value="RNase_II/R_CS"/>
</dbReference>
<feature type="compositionally biased region" description="Low complexity" evidence="9">
    <location>
        <begin position="794"/>
        <end position="818"/>
    </location>
</feature>
<dbReference type="PANTHER" id="PTHR23355:SF9">
    <property type="entry name" value="DIS3-LIKE EXONUCLEASE 2"/>
    <property type="match status" value="1"/>
</dbReference>
<evidence type="ECO:0000256" key="2">
    <source>
        <dbReference type="ARBA" id="ARBA00004496"/>
    </source>
</evidence>
<evidence type="ECO:0000256" key="6">
    <source>
        <dbReference type="ARBA" id="ARBA00022801"/>
    </source>
</evidence>
<evidence type="ECO:0000256" key="8">
    <source>
        <dbReference type="ARBA" id="ARBA00022884"/>
    </source>
</evidence>
<evidence type="ECO:0000256" key="1">
    <source>
        <dbReference type="ARBA" id="ARBA00001849"/>
    </source>
</evidence>
<keyword evidence="8" id="KW-0694">RNA-binding</keyword>
<keyword evidence="5" id="KW-0540">Nuclease</keyword>
<dbReference type="InterPro" id="IPR004476">
    <property type="entry name" value="RNase_II/RNase_R"/>
</dbReference>
<name>A0A160TCV9_9ZZZZ</name>
<dbReference type="EC" id="3.1.13.1" evidence="3"/>
<dbReference type="InterPro" id="IPR040476">
    <property type="entry name" value="CSD2"/>
</dbReference>
<organism evidence="11">
    <name type="scientific">hydrothermal vent metagenome</name>
    <dbReference type="NCBI Taxonomy" id="652676"/>
    <lineage>
        <taxon>unclassified sequences</taxon>
        <taxon>metagenomes</taxon>
        <taxon>ecological metagenomes</taxon>
    </lineage>
</organism>
<dbReference type="InterPro" id="IPR011805">
    <property type="entry name" value="RNase_R"/>
</dbReference>
<dbReference type="CDD" id="cd04471">
    <property type="entry name" value="S1_RNase_R"/>
    <property type="match status" value="1"/>
</dbReference>
<dbReference type="EMBL" id="CZQC01000050">
    <property type="protein sequence ID" value="CUS41653.1"/>
    <property type="molecule type" value="Genomic_DNA"/>
</dbReference>
<dbReference type="Gene3D" id="2.40.50.140">
    <property type="entry name" value="Nucleic acid-binding proteins"/>
    <property type="match status" value="2"/>
</dbReference>
<dbReference type="Pfam" id="PF08206">
    <property type="entry name" value="OB_RNB"/>
    <property type="match status" value="1"/>
</dbReference>
<evidence type="ECO:0000313" key="11">
    <source>
        <dbReference type="EMBL" id="CUS41653.1"/>
    </source>
</evidence>
<evidence type="ECO:0000256" key="9">
    <source>
        <dbReference type="SAM" id="MobiDB-lite"/>
    </source>
</evidence>
<dbReference type="GO" id="GO:0005829">
    <property type="term" value="C:cytosol"/>
    <property type="evidence" value="ECO:0007669"/>
    <property type="project" value="TreeGrafter"/>
</dbReference>
<dbReference type="HAMAP" id="MF_01895">
    <property type="entry name" value="RNase_R"/>
    <property type="match status" value="1"/>
</dbReference>
<dbReference type="SMART" id="SM00316">
    <property type="entry name" value="S1"/>
    <property type="match status" value="2"/>
</dbReference>
<dbReference type="InterPro" id="IPR013223">
    <property type="entry name" value="RNase_B_OB_dom"/>
</dbReference>
<dbReference type="InterPro" id="IPR012340">
    <property type="entry name" value="NA-bd_OB-fold"/>
</dbReference>
<dbReference type="NCBIfam" id="TIGR02063">
    <property type="entry name" value="RNase_R"/>
    <property type="match status" value="1"/>
</dbReference>
<evidence type="ECO:0000259" key="10">
    <source>
        <dbReference type="PROSITE" id="PS50126"/>
    </source>
</evidence>
<dbReference type="PROSITE" id="PS01175">
    <property type="entry name" value="RIBONUCLEASE_II"/>
    <property type="match status" value="1"/>
</dbReference>
<dbReference type="SUPFAM" id="SSF50249">
    <property type="entry name" value="Nucleic acid-binding proteins"/>
    <property type="match status" value="4"/>
</dbReference>
<keyword evidence="7" id="KW-0269">Exonuclease</keyword>
<protein>
    <recommendedName>
        <fullName evidence="3">exoribonuclease II</fullName>
        <ecNumber evidence="3">3.1.13.1</ecNumber>
    </recommendedName>
</protein>
<feature type="region of interest" description="Disordered" evidence="9">
    <location>
        <begin position="1"/>
        <end position="22"/>
    </location>
</feature>
<feature type="compositionally biased region" description="Low complexity" evidence="9">
    <location>
        <begin position="835"/>
        <end position="847"/>
    </location>
</feature>
<feature type="compositionally biased region" description="Basic residues" evidence="9">
    <location>
        <begin position="848"/>
        <end position="858"/>
    </location>
</feature>
<dbReference type="InterPro" id="IPR001900">
    <property type="entry name" value="RNase_II/R"/>
</dbReference>
<evidence type="ECO:0000256" key="7">
    <source>
        <dbReference type="ARBA" id="ARBA00022839"/>
    </source>
</evidence>
<dbReference type="PANTHER" id="PTHR23355">
    <property type="entry name" value="RIBONUCLEASE"/>
    <property type="match status" value="1"/>
</dbReference>
<dbReference type="GO" id="GO:0008859">
    <property type="term" value="F:exoribonuclease II activity"/>
    <property type="evidence" value="ECO:0007669"/>
    <property type="project" value="UniProtKB-EC"/>
</dbReference>
<dbReference type="SMART" id="SM00357">
    <property type="entry name" value="CSP"/>
    <property type="match status" value="1"/>
</dbReference>
<dbReference type="InterPro" id="IPR003029">
    <property type="entry name" value="S1_domain"/>
</dbReference>
<keyword evidence="4" id="KW-0963">Cytoplasm</keyword>
<proteinExistence type="inferred from homology"/>
<sequence>MTDSQKPKQSPIHDPNAALEAEKYENPVPSRDALLALIEQNGSPMTHSDVCAALQETDEDRIEALRRRLIAMCRDGQMISNRRNQYMPMKKVDLVKGTVHGHRDGFGFVLRDGADDVYLSNSQMRRVFHGDKVTVQIMGLDRRGRPEGRIVEVLEQNTQQIVGRYFEESGVGTVQPDNKRVSQEVLVPSDCRNGAEHGQFVVVQITRQPSAKGLPMGEVVEVLGEHLAPGMEIDVAIRSHNIPHDWPADVLTQAEGIPAEVQEGDKARRIDLRDLPFVTIDGEDARDFDDAVYCEKNKSTGGWRLYVAIADVSHYVGVRSPLDKEAHNRGNSVYFPGFVVPMLPEKLSNGLCSLNPQVDRLVMVCEMTISKGGRISGYKFMEGVIHSHARLTYNKVWDILKPLGEDDDVETQLQLRQQFHSVVPHVEELYSLFKILREQREVRGAMDFDSVETRIVFDAERKIQEIVPTTRNDAHMLIEECMLAANVCSADFFQRYEVPALYRVHAGPGAEKLENLAQFLGEMGLSMNHGKDPSPKDYQALLQQIQNRPDSHLIQTVLLRSLSQAVYSPENEGHFGLAYKAYTHFTSPIRRYPDLLVHRGIRSVIRSERECNHVRRVDGAKPIAAKDIYPYDFAAMVQFGEQCSMTERRADDATRDVTDFLKCEYIRDRVGEEFEGVISAVTGFGLFVSLKDVYVEGLIHISSLANDFYQFDSIKHRLTGERTRRSFRLGDSIWIRVVGVNLDDRKVDFELATSPENKGKAGVDAPTPARSPRRRSAGGKEETLKPSKRPARSGAAKPNAGAKPKAGAAKADVGGKPAAKSKKKKPSKRQKLNAKKAPTAGAQPAAKKPARKKPAAKK</sequence>
<evidence type="ECO:0000256" key="3">
    <source>
        <dbReference type="ARBA" id="ARBA00012163"/>
    </source>
</evidence>
<dbReference type="InterPro" id="IPR050180">
    <property type="entry name" value="RNR_Ribonuclease"/>
</dbReference>